<feature type="transmembrane region" description="Helical" evidence="9">
    <location>
        <begin position="1219"/>
        <end position="1244"/>
    </location>
</feature>
<feature type="domain" description="ABC transporter" evidence="10">
    <location>
        <begin position="1495"/>
        <end position="1727"/>
    </location>
</feature>
<feature type="transmembrane region" description="Helical" evidence="9">
    <location>
        <begin position="1303"/>
        <end position="1325"/>
    </location>
</feature>
<proteinExistence type="predicted"/>
<feature type="transmembrane region" description="Helical" evidence="9">
    <location>
        <begin position="352"/>
        <end position="374"/>
    </location>
</feature>
<evidence type="ECO:0000256" key="3">
    <source>
        <dbReference type="ARBA" id="ARBA00022692"/>
    </source>
</evidence>
<keyword evidence="3 9" id="KW-0812">Transmembrane</keyword>
<dbReference type="InterPro" id="IPR026082">
    <property type="entry name" value="ABCA"/>
</dbReference>
<keyword evidence="12" id="KW-1185">Reference proteome</keyword>
<feature type="transmembrane region" description="Helical" evidence="9">
    <location>
        <begin position="27"/>
        <end position="47"/>
    </location>
</feature>
<evidence type="ECO:0000256" key="7">
    <source>
        <dbReference type="ARBA" id="ARBA00022989"/>
    </source>
</evidence>
<evidence type="ECO:0000256" key="9">
    <source>
        <dbReference type="SAM" id="Phobius"/>
    </source>
</evidence>
<dbReference type="Pfam" id="PF23321">
    <property type="entry name" value="R1_ABCA1"/>
    <property type="match status" value="1"/>
</dbReference>
<protein>
    <recommendedName>
        <fullName evidence="10">ABC transporter domain-containing protein</fullName>
    </recommendedName>
</protein>
<dbReference type="InterPro" id="IPR003593">
    <property type="entry name" value="AAA+_ATPase"/>
</dbReference>
<dbReference type="InterPro" id="IPR003439">
    <property type="entry name" value="ABC_transporter-like_ATP-bd"/>
</dbReference>
<evidence type="ECO:0000256" key="6">
    <source>
        <dbReference type="ARBA" id="ARBA00022840"/>
    </source>
</evidence>
<dbReference type="InterPro" id="IPR027417">
    <property type="entry name" value="P-loop_NTPase"/>
</dbReference>
<feature type="transmembrane region" description="Helical" evidence="9">
    <location>
        <begin position="381"/>
        <end position="400"/>
    </location>
</feature>
<dbReference type="SUPFAM" id="SSF52540">
    <property type="entry name" value="P-loop containing nucleoside triphosphate hydrolases"/>
    <property type="match status" value="2"/>
</dbReference>
<comment type="subcellular location">
    <subcellularLocation>
        <location evidence="1">Membrane</location>
        <topology evidence="1">Multi-pass membrane protein</topology>
    </subcellularLocation>
</comment>
<sequence>MANRFRQFRLLLWKNFILQVRRPIGTVFELLLPVLLIGVLILPKLFIKTQDFCFSTFEPLPSKNIPAGIVNSLINEDARKDLYRNPPKNLSLSNSTAVTAFLRKKVENKTYLAYYPTSPPVRKVMNRVASITGLKVVHNSIFHKKNWSSAEELADEASQHEEYYAVVDFKISKDATELPKQIKYSLRFSHTISGSRKSWRTENTYPNFQAVGPRVDEDGQCCKGYSSHFVLVQYAVDMAIIQEQANLSQQIPLKLQQFPYPKYTENFFIATVEGLLPLLMTLAFMYSAMSVIKELVFEKNQRLKESMKMMGLANWIHWLAWFTKDLLFLLISIIIATVFLKGFKIFEFSDGLLIFVFLLLYMIASIMFCFALSVFFSRPTVAMLFGAVAWYCTLVPYQTFAQQEAYEALSRSEKAAACLLPNTCLGIATRIIAKFEIREVGLTWSRVSESPDPDDDFSFDMVLGMLIIQSLIFGVITWYVEAVFPGSYGIPKPFYFPFTKSYWCGVSSDKVVQVGAEQELNTVDKHSDNPAIEKETHDLPIGVGIKDLRKVFKGSKGSKVAVDGLSLNIYKGQITALLGHNGAGKTTTMSILTGLFPPSAGSAHINGKSILTDMEGIRESLGLCPQHNVLFDRLTVKEHLTFFINLKGTFGQEAEIEVLQMINDIQLTDKLNWASSKLSGGMKRKLCCAIALIGGSQTVFLDEPTSGMDPYARRGTWDLLLKHKAGKTIILTTHFMDEADFLGDRIAIMADGQLRCCGSSLFLKGRYGVGYHLTLVKKENCNENAVTSLIINHVPSAQLLSSVGAEMEFVLSSEHSSGFEALFQEIENKMDEYGITSFGVSVTTLEEVFMKVGEGAEKTVDNLAHEHEIAVEETEEIVEVANEENISNKELETGFRLKWNQYRAMFMKRFLNSKRDKKAIITQLVLPIIMVVFGLLLITTIPTRENDPPRVLKLSNLSVDGVHTKAFFADYRNMSSSKKTATFEKAKTYLKDIKVDATDITSKVYYIRDGNKDYGVFVRNKSFAKVDKDAKSCCNFEYYVLNDKCKAKFISKDLVPGNCTDYTFGYNDCPKCIQAELPGEKIGGEKGDKECSAVGCPGTDLTDINTYFSEYVLEDSNANDYFNIYVAGFSLAPMPPAMSLPYNMTNSSGMTNKTQDKEAAVTTVWYSNEGFHTIAEALSAMSNILLVDQTGDSSYSIETTNYPLPNSVNNKADNVTSDFSALLLAIFLALGMAYMAASFVTFIVQERVSKAKHLQFVSGVDTLSYWLATYTWDFINYLVPAIVILILFAAFQVDSYKDEMGIVFLLLLLFGLCVLPFVYCLSFIFTSPVVGYALTVFLLSILSLAMLITVFVLQIPSVGYEDEAEICHYIFMLVPTYTLAYGFVDLNQNYGYRKVCNESPEAKLRCDVVGIKYTDHGLTWERPGIGQMVLYMFVEAVVLFVLVLLIEVKFFLGGFSRNSGGADGTERRSNEDEDVFNERNRVSMLKPEEIDGEAVVLKDLTKVYGGTNVTAVDHLCLGIPKGECFGLLGINGAGKTTTFSMLTGDLSISQGTAYMDGYNILTNLRQVQQRIGYCPQFDALIERLTGREMLTMYARLRGVPSNKVKDLVSSTIKHLNLTNWADKLCGDYSGGNKRKLSTAIALVGNPPIVFLDEPTTGMDPVARRFLWDSLMQVMKGGRSIVLTSHSMEECEALCTRLAIMVNGQFKCLGSIQHLKSRFGTGYTLMIKVASSAAPIPQQTANGFQQPPPTATFAPSPMVFSNPAATGELPEVNEPEKPIPEGYANGTQAVISSKDIQPTVPVPPPYPANPVQMQLPPGQSMPLVYDPGLINAVTNAQNFVNQTFSGARLLESHNGVLHFQLETEGLSWSYIFGQLERNRAALNIVDYSVSQTTLEQVFINFAKEQHSEERTTVKKMCGCF</sequence>
<evidence type="ECO:0000256" key="4">
    <source>
        <dbReference type="ARBA" id="ARBA00022737"/>
    </source>
</evidence>
<feature type="domain" description="ABC transporter" evidence="10">
    <location>
        <begin position="543"/>
        <end position="776"/>
    </location>
</feature>
<keyword evidence="2" id="KW-0813">Transport</keyword>
<feature type="transmembrane region" description="Helical" evidence="9">
    <location>
        <begin position="275"/>
        <end position="297"/>
    </location>
</feature>
<dbReference type="PANTHER" id="PTHR19229">
    <property type="entry name" value="ATP-BINDING CASSETTE TRANSPORTER SUBFAMILY A ABCA"/>
    <property type="match status" value="1"/>
</dbReference>
<evidence type="ECO:0000256" key="8">
    <source>
        <dbReference type="ARBA" id="ARBA00023136"/>
    </source>
</evidence>
<evidence type="ECO:0000313" key="12">
    <source>
        <dbReference type="Proteomes" id="UP001159428"/>
    </source>
</evidence>
<dbReference type="GO" id="GO:0005524">
    <property type="term" value="F:ATP binding"/>
    <property type="evidence" value="ECO:0007669"/>
    <property type="project" value="UniProtKB-KW"/>
</dbReference>
<gene>
    <name evidence="11" type="ORF">PMEA_00026810</name>
</gene>
<evidence type="ECO:0000256" key="5">
    <source>
        <dbReference type="ARBA" id="ARBA00022741"/>
    </source>
</evidence>
<organism evidence="11 12">
    <name type="scientific">Pocillopora meandrina</name>
    <dbReference type="NCBI Taxonomy" id="46732"/>
    <lineage>
        <taxon>Eukaryota</taxon>
        <taxon>Metazoa</taxon>
        <taxon>Cnidaria</taxon>
        <taxon>Anthozoa</taxon>
        <taxon>Hexacorallia</taxon>
        <taxon>Scleractinia</taxon>
        <taxon>Astrocoeniina</taxon>
        <taxon>Pocilloporidae</taxon>
        <taxon>Pocillopora</taxon>
    </lineage>
</organism>
<dbReference type="CDD" id="cd03263">
    <property type="entry name" value="ABC_subfamily_A"/>
    <property type="match status" value="2"/>
</dbReference>
<evidence type="ECO:0000256" key="1">
    <source>
        <dbReference type="ARBA" id="ARBA00004141"/>
    </source>
</evidence>
<feature type="transmembrane region" description="Helical" evidence="9">
    <location>
        <begin position="1366"/>
        <end position="1384"/>
    </location>
</feature>
<keyword evidence="7 9" id="KW-1133">Transmembrane helix</keyword>
<dbReference type="FunFam" id="3.40.50.300:FF:000327">
    <property type="entry name" value="ATP-binding cassette sub-family A member 3"/>
    <property type="match status" value="1"/>
</dbReference>
<reference evidence="11 12" key="1">
    <citation type="submission" date="2022-05" db="EMBL/GenBank/DDBJ databases">
        <authorList>
            <consortium name="Genoscope - CEA"/>
            <person name="William W."/>
        </authorList>
    </citation>
    <scope>NUCLEOTIDE SEQUENCE [LARGE SCALE GENOMIC DNA]</scope>
</reference>
<dbReference type="GO" id="GO:0016020">
    <property type="term" value="C:membrane"/>
    <property type="evidence" value="ECO:0007669"/>
    <property type="project" value="UniProtKB-SubCell"/>
</dbReference>
<dbReference type="PANTHER" id="PTHR19229:SF268">
    <property type="entry name" value="ABC TRANSPORTER DOMAIN-CONTAINING PROTEIN"/>
    <property type="match status" value="1"/>
</dbReference>
<dbReference type="Gene3D" id="3.40.50.300">
    <property type="entry name" value="P-loop containing nucleotide triphosphate hydrolases"/>
    <property type="match status" value="2"/>
</dbReference>
<comment type="caution">
    <text evidence="11">The sequence shown here is derived from an EMBL/GenBank/DDBJ whole genome shotgun (WGS) entry which is preliminary data.</text>
</comment>
<feature type="transmembrane region" description="Helical" evidence="9">
    <location>
        <begin position="1428"/>
        <end position="1448"/>
    </location>
</feature>
<keyword evidence="6" id="KW-0067">ATP-binding</keyword>
<dbReference type="InterPro" id="IPR013525">
    <property type="entry name" value="ABC2_TM"/>
</dbReference>
<dbReference type="Pfam" id="PF00005">
    <property type="entry name" value="ABC_tran"/>
    <property type="match status" value="2"/>
</dbReference>
<feature type="transmembrane region" description="Helical" evidence="9">
    <location>
        <begin position="919"/>
        <end position="941"/>
    </location>
</feature>
<evidence type="ECO:0000313" key="11">
    <source>
        <dbReference type="EMBL" id="CAH3152721.1"/>
    </source>
</evidence>
<keyword evidence="5" id="KW-0547">Nucleotide-binding</keyword>
<dbReference type="SMART" id="SM00382">
    <property type="entry name" value="AAA"/>
    <property type="match status" value="2"/>
</dbReference>
<dbReference type="GO" id="GO:0016887">
    <property type="term" value="F:ATP hydrolysis activity"/>
    <property type="evidence" value="ECO:0007669"/>
    <property type="project" value="InterPro"/>
</dbReference>
<keyword evidence="8 9" id="KW-0472">Membrane</keyword>
<evidence type="ECO:0000256" key="2">
    <source>
        <dbReference type="ARBA" id="ARBA00022448"/>
    </source>
</evidence>
<keyword evidence="4" id="KW-0677">Repeat</keyword>
<dbReference type="PROSITE" id="PS50893">
    <property type="entry name" value="ABC_TRANSPORTER_2"/>
    <property type="match status" value="2"/>
</dbReference>
<evidence type="ECO:0000259" key="10">
    <source>
        <dbReference type="PROSITE" id="PS50893"/>
    </source>
</evidence>
<feature type="transmembrane region" description="Helical" evidence="9">
    <location>
        <begin position="1274"/>
        <end position="1291"/>
    </location>
</feature>
<feature type="transmembrane region" description="Helical" evidence="9">
    <location>
        <begin position="318"/>
        <end position="340"/>
    </location>
</feature>
<feature type="transmembrane region" description="Helical" evidence="9">
    <location>
        <begin position="461"/>
        <end position="480"/>
    </location>
</feature>
<feature type="transmembrane region" description="Helical" evidence="9">
    <location>
        <begin position="1331"/>
        <end position="1354"/>
    </location>
</feature>
<dbReference type="FunFam" id="3.40.50.300:FF:000298">
    <property type="entry name" value="ATP-binding cassette sub-family A member 12"/>
    <property type="match status" value="1"/>
</dbReference>
<dbReference type="GO" id="GO:0005319">
    <property type="term" value="F:lipid transporter activity"/>
    <property type="evidence" value="ECO:0007669"/>
    <property type="project" value="TreeGrafter"/>
</dbReference>
<accession>A0AAU9XNC7</accession>
<dbReference type="InterPro" id="IPR056264">
    <property type="entry name" value="R2_ABCA1-4-like"/>
</dbReference>
<dbReference type="Proteomes" id="UP001159428">
    <property type="component" value="Unassembled WGS sequence"/>
</dbReference>
<dbReference type="EMBL" id="CALNXJ010000051">
    <property type="protein sequence ID" value="CAH3152721.1"/>
    <property type="molecule type" value="Genomic_DNA"/>
</dbReference>
<dbReference type="GO" id="GO:0140359">
    <property type="term" value="F:ABC-type transporter activity"/>
    <property type="evidence" value="ECO:0007669"/>
    <property type="project" value="InterPro"/>
</dbReference>
<dbReference type="Pfam" id="PF12698">
    <property type="entry name" value="ABC2_membrane_3"/>
    <property type="match status" value="2"/>
</dbReference>
<name>A0AAU9XNC7_9CNID</name>